<reference evidence="1" key="1">
    <citation type="submission" date="2019-12" db="EMBL/GenBank/DDBJ databases">
        <title>Genome sequencing and annotation of Brassica cretica.</title>
        <authorList>
            <person name="Studholme D.J."/>
            <person name="Sarris P.F."/>
        </authorList>
    </citation>
    <scope>NUCLEOTIDE SEQUENCE</scope>
    <source>
        <strain evidence="1">PFS-001/15</strain>
        <tissue evidence="1">Leaf</tissue>
    </source>
</reference>
<protein>
    <submittedName>
        <fullName evidence="1">Uncharacterized protein</fullName>
    </submittedName>
</protein>
<organism evidence="1 2">
    <name type="scientific">Brassica cretica</name>
    <name type="common">Mustard</name>
    <dbReference type="NCBI Taxonomy" id="69181"/>
    <lineage>
        <taxon>Eukaryota</taxon>
        <taxon>Viridiplantae</taxon>
        <taxon>Streptophyta</taxon>
        <taxon>Embryophyta</taxon>
        <taxon>Tracheophyta</taxon>
        <taxon>Spermatophyta</taxon>
        <taxon>Magnoliopsida</taxon>
        <taxon>eudicotyledons</taxon>
        <taxon>Gunneridae</taxon>
        <taxon>Pentapetalae</taxon>
        <taxon>rosids</taxon>
        <taxon>malvids</taxon>
        <taxon>Brassicales</taxon>
        <taxon>Brassicaceae</taxon>
        <taxon>Brassiceae</taxon>
        <taxon>Brassica</taxon>
    </lineage>
</organism>
<gene>
    <name evidence="1" type="ORF">F2Q68_00032112</name>
</gene>
<sequence>MRSPTPEYVRSLIDLNVVDNLIFFSQKWLLVFHEFPGRDDELDSDDEQHDGDELTTPLVSGIVRRRKAEAFRIDDLEHRRRSGLMIWSIREGRNDQPWSPISRCRAASWPGQEKRTHGMERAEGQVVLRLEREGENCL</sequence>
<dbReference type="Proteomes" id="UP000712281">
    <property type="component" value="Unassembled WGS sequence"/>
</dbReference>
<dbReference type="AlphaFoldDB" id="A0A8S9G7U6"/>
<name>A0A8S9G7U6_BRACR</name>
<evidence type="ECO:0000313" key="1">
    <source>
        <dbReference type="EMBL" id="KAF2541711.1"/>
    </source>
</evidence>
<evidence type="ECO:0000313" key="2">
    <source>
        <dbReference type="Proteomes" id="UP000712281"/>
    </source>
</evidence>
<comment type="caution">
    <text evidence="1">The sequence shown here is derived from an EMBL/GenBank/DDBJ whole genome shotgun (WGS) entry which is preliminary data.</text>
</comment>
<dbReference type="EMBL" id="QGKW02002005">
    <property type="protein sequence ID" value="KAF2541711.1"/>
    <property type="molecule type" value="Genomic_DNA"/>
</dbReference>
<accession>A0A8S9G7U6</accession>
<proteinExistence type="predicted"/>